<accession>A0ABT9VT27</accession>
<dbReference type="NCBIfam" id="NF002869">
    <property type="entry name" value="PRK03187.1"/>
    <property type="match status" value="1"/>
</dbReference>
<organism evidence="4 5">
    <name type="scientific">Aeribacillus alveayuensis</name>
    <dbReference type="NCBI Taxonomy" id="279215"/>
    <lineage>
        <taxon>Bacteria</taxon>
        <taxon>Bacillati</taxon>
        <taxon>Bacillota</taxon>
        <taxon>Bacilli</taxon>
        <taxon>Bacillales</taxon>
        <taxon>Bacillaceae</taxon>
        <taxon>Aeribacillus</taxon>
    </lineage>
</organism>
<sequence length="268" mass="31457">MIIVQQVPMTIGQLKGMFPQEPFQEMLEWMVKYREVYTYDNISQLHFELMMRLNTMKAARDLLKSKAKFATFATSYCNEEYWNLNQRGAFLLKKGKMPSDAIRDIFENGIKYAFECATAIVIIFYKAALDSIGDKAFNHLFQGLVLYDWHYDEDLGIYTRRGNDFLPGDCLYFKNPDFHPEKPQWRGENTIYLGKDMFYGHGIGIRTADGIIQTLNKYRKEDAQETAYLMQQVTRPDYRYLSSYHNAFTQMPRTGQGFARIGQSFFYC</sequence>
<comment type="caution">
    <text evidence="4">The sequence shown here is derived from an EMBL/GenBank/DDBJ whole genome shotgun (WGS) entry which is preliminary data.</text>
</comment>
<proteinExistence type="inferred from homology"/>
<keyword evidence="5" id="KW-1185">Reference proteome</keyword>
<dbReference type="GO" id="GO:0003810">
    <property type="term" value="F:protein-glutamine gamma-glutamyltransferase activity"/>
    <property type="evidence" value="ECO:0007669"/>
    <property type="project" value="UniProtKB-EC"/>
</dbReference>
<evidence type="ECO:0000313" key="4">
    <source>
        <dbReference type="EMBL" id="MDQ0164030.1"/>
    </source>
</evidence>
<keyword evidence="3 4" id="KW-0012">Acyltransferase</keyword>
<evidence type="ECO:0000256" key="3">
    <source>
        <dbReference type="ARBA" id="ARBA00023315"/>
    </source>
</evidence>
<dbReference type="InterPro" id="IPR020916">
    <property type="entry name" value="Gln_gamma-glutamylTfrase_bac"/>
</dbReference>
<dbReference type="HAMAP" id="MF_00727">
    <property type="entry name" value="Tgl"/>
    <property type="match status" value="1"/>
</dbReference>
<evidence type="ECO:0000256" key="2">
    <source>
        <dbReference type="ARBA" id="ARBA00022969"/>
    </source>
</evidence>
<dbReference type="EC" id="2.3.2.13" evidence="4"/>
<reference evidence="4 5" key="1">
    <citation type="submission" date="2023-07" db="EMBL/GenBank/DDBJ databases">
        <title>Genomic Encyclopedia of Type Strains, Phase IV (KMG-IV): sequencing the most valuable type-strain genomes for metagenomic binning, comparative biology and taxonomic classification.</title>
        <authorList>
            <person name="Goeker M."/>
        </authorList>
    </citation>
    <scope>NUCLEOTIDE SEQUENCE [LARGE SCALE GENOMIC DNA]</scope>
    <source>
        <strain evidence="4 5">DSM 19092</strain>
    </source>
</reference>
<protein>
    <submittedName>
        <fullName evidence="4">Protein-glutamine gamma-glutamyltransferase</fullName>
        <ecNumber evidence="4">2.3.2.13</ecNumber>
    </submittedName>
</protein>
<dbReference type="Proteomes" id="UP001225646">
    <property type="component" value="Unassembled WGS sequence"/>
</dbReference>
<keyword evidence="1 4" id="KW-0808">Transferase</keyword>
<dbReference type="RefSeq" id="WP_044748522.1">
    <property type="nucleotide sequence ID" value="NZ_JAUSTR010000039.1"/>
</dbReference>
<dbReference type="Pfam" id="PF20085">
    <property type="entry name" value="TGL"/>
    <property type="match status" value="1"/>
</dbReference>
<name>A0ABT9VT27_9BACI</name>
<evidence type="ECO:0000256" key="1">
    <source>
        <dbReference type="ARBA" id="ARBA00022679"/>
    </source>
</evidence>
<dbReference type="EMBL" id="JAUSTR010000039">
    <property type="protein sequence ID" value="MDQ0164030.1"/>
    <property type="molecule type" value="Genomic_DNA"/>
</dbReference>
<keyword evidence="2" id="KW-0749">Sporulation</keyword>
<gene>
    <name evidence="4" type="ORF">J2S06_003174</name>
</gene>
<evidence type="ECO:0000313" key="5">
    <source>
        <dbReference type="Proteomes" id="UP001225646"/>
    </source>
</evidence>